<evidence type="ECO:0000313" key="3">
    <source>
        <dbReference type="Proteomes" id="UP001169063"/>
    </source>
</evidence>
<evidence type="ECO:0000313" key="2">
    <source>
        <dbReference type="EMBL" id="MDO1559414.1"/>
    </source>
</evidence>
<sequence length="120" mass="12506">MEGFVDQAAAFFGGVLNLAEGGYQGVNQVLGLIIAAVAALLMSGWKRLWAMALGAALVHTLVNLLLPVLDGGALQLPNVFDVTTWMSLVALFLGYAVVIAIFYLVKSALTGGGKAHSHAH</sequence>
<keyword evidence="1" id="KW-0812">Transmembrane</keyword>
<comment type="caution">
    <text evidence="2">The sequence shown here is derived from an EMBL/GenBank/DDBJ whole genome shotgun (WGS) entry which is preliminary data.</text>
</comment>
<protein>
    <recommendedName>
        <fullName evidence="4">PrsW family intramembrane metalloprotease</fullName>
    </recommendedName>
</protein>
<reference evidence="2" key="1">
    <citation type="submission" date="2023-07" db="EMBL/GenBank/DDBJ databases">
        <title>Brevundimonas soil sp. nov., isolated from the soil of chemical plant.</title>
        <authorList>
            <person name="Wu N."/>
        </authorList>
    </citation>
    <scope>NUCLEOTIDE SEQUENCE</scope>
    <source>
        <strain evidence="2">XZ-24</strain>
    </source>
</reference>
<feature type="transmembrane region" description="Helical" evidence="1">
    <location>
        <begin position="86"/>
        <end position="105"/>
    </location>
</feature>
<keyword evidence="1" id="KW-0472">Membrane</keyword>
<feature type="transmembrane region" description="Helical" evidence="1">
    <location>
        <begin position="22"/>
        <end position="41"/>
    </location>
</feature>
<evidence type="ECO:0000256" key="1">
    <source>
        <dbReference type="SAM" id="Phobius"/>
    </source>
</evidence>
<keyword evidence="3" id="KW-1185">Reference proteome</keyword>
<feature type="transmembrane region" description="Helical" evidence="1">
    <location>
        <begin position="48"/>
        <end position="66"/>
    </location>
</feature>
<accession>A0ABT8SN93</accession>
<proteinExistence type="predicted"/>
<dbReference type="RefSeq" id="WP_302109844.1">
    <property type="nucleotide sequence ID" value="NZ_JAUKTR010000003.1"/>
</dbReference>
<dbReference type="EMBL" id="JAUKTR010000003">
    <property type="protein sequence ID" value="MDO1559414.1"/>
    <property type="molecule type" value="Genomic_DNA"/>
</dbReference>
<evidence type="ECO:0008006" key="4">
    <source>
        <dbReference type="Google" id="ProtNLM"/>
    </source>
</evidence>
<dbReference type="Proteomes" id="UP001169063">
    <property type="component" value="Unassembled WGS sequence"/>
</dbReference>
<name>A0ABT8SN93_9CAUL</name>
<gene>
    <name evidence="2" type="ORF">Q0812_08235</name>
</gene>
<keyword evidence="1" id="KW-1133">Transmembrane helix</keyword>
<organism evidence="2 3">
    <name type="scientific">Peiella sedimenti</name>
    <dbReference type="NCBI Taxonomy" id="3061083"/>
    <lineage>
        <taxon>Bacteria</taxon>
        <taxon>Pseudomonadati</taxon>
        <taxon>Pseudomonadota</taxon>
        <taxon>Alphaproteobacteria</taxon>
        <taxon>Caulobacterales</taxon>
        <taxon>Caulobacteraceae</taxon>
        <taxon>Peiella</taxon>
    </lineage>
</organism>